<evidence type="ECO:0000256" key="2">
    <source>
        <dbReference type="ARBA" id="ARBA00012829"/>
    </source>
</evidence>
<dbReference type="AlphaFoldDB" id="A0A380P8A9"/>
<organism evidence="9 10">
    <name type="scientific">Weissella viridescens</name>
    <name type="common">Lactobacillus viridescens</name>
    <dbReference type="NCBI Taxonomy" id="1629"/>
    <lineage>
        <taxon>Bacteria</taxon>
        <taxon>Bacillati</taxon>
        <taxon>Bacillota</taxon>
        <taxon>Bacilli</taxon>
        <taxon>Lactobacillales</taxon>
        <taxon>Lactobacillaceae</taxon>
        <taxon>Weissella</taxon>
    </lineage>
</organism>
<dbReference type="GO" id="GO:0005829">
    <property type="term" value="C:cytosol"/>
    <property type="evidence" value="ECO:0007669"/>
    <property type="project" value="TreeGrafter"/>
</dbReference>
<dbReference type="GO" id="GO:0006426">
    <property type="term" value="P:glycyl-tRNA aminoacylation"/>
    <property type="evidence" value="ECO:0007669"/>
    <property type="project" value="InterPro"/>
</dbReference>
<evidence type="ECO:0000256" key="7">
    <source>
        <dbReference type="ARBA" id="ARBA00023146"/>
    </source>
</evidence>
<comment type="catalytic activity">
    <reaction evidence="8">
        <text>tRNA(Gly) + glycine + ATP = glycyl-tRNA(Gly) + AMP + diphosphate</text>
        <dbReference type="Rhea" id="RHEA:16013"/>
        <dbReference type="Rhea" id="RHEA-COMP:9664"/>
        <dbReference type="Rhea" id="RHEA-COMP:9683"/>
        <dbReference type="ChEBI" id="CHEBI:30616"/>
        <dbReference type="ChEBI" id="CHEBI:33019"/>
        <dbReference type="ChEBI" id="CHEBI:57305"/>
        <dbReference type="ChEBI" id="CHEBI:78442"/>
        <dbReference type="ChEBI" id="CHEBI:78522"/>
        <dbReference type="ChEBI" id="CHEBI:456215"/>
        <dbReference type="EC" id="6.1.1.14"/>
    </reaction>
</comment>
<evidence type="ECO:0000256" key="4">
    <source>
        <dbReference type="ARBA" id="ARBA00022741"/>
    </source>
</evidence>
<gene>
    <name evidence="9" type="primary">glyS</name>
    <name evidence="9" type="ORF">NCTC13645_02490</name>
</gene>
<keyword evidence="4" id="KW-0547">Nucleotide-binding</keyword>
<dbReference type="EMBL" id="UHIV01000007">
    <property type="protein sequence ID" value="SUP61335.1"/>
    <property type="molecule type" value="Genomic_DNA"/>
</dbReference>
<keyword evidence="5" id="KW-0067">ATP-binding</keyword>
<dbReference type="PROSITE" id="PS50861">
    <property type="entry name" value="AA_TRNA_LIGASE_II_GLYAB"/>
    <property type="match status" value="1"/>
</dbReference>
<dbReference type="Pfam" id="PF02092">
    <property type="entry name" value="tRNA_synt_2f"/>
    <property type="match status" value="1"/>
</dbReference>
<dbReference type="STRING" id="1629.IV50_GL001142"/>
<evidence type="ECO:0000313" key="9">
    <source>
        <dbReference type="EMBL" id="SUP61335.1"/>
    </source>
</evidence>
<dbReference type="InterPro" id="IPR015944">
    <property type="entry name" value="Gly-tRNA-synth_bsu"/>
</dbReference>
<protein>
    <recommendedName>
        <fullName evidence="2">glycine--tRNA ligase</fullName>
        <ecNumber evidence="2">6.1.1.14</ecNumber>
    </recommendedName>
</protein>
<evidence type="ECO:0000313" key="10">
    <source>
        <dbReference type="Proteomes" id="UP000254621"/>
    </source>
</evidence>
<dbReference type="GO" id="GO:0005524">
    <property type="term" value="F:ATP binding"/>
    <property type="evidence" value="ECO:0007669"/>
    <property type="project" value="UniProtKB-KW"/>
</dbReference>
<dbReference type="GO" id="GO:0004820">
    <property type="term" value="F:glycine-tRNA ligase activity"/>
    <property type="evidence" value="ECO:0007669"/>
    <property type="project" value="UniProtKB-EC"/>
</dbReference>
<reference evidence="9 10" key="1">
    <citation type="submission" date="2018-06" db="EMBL/GenBank/DDBJ databases">
        <authorList>
            <consortium name="Pathogen Informatics"/>
            <person name="Doyle S."/>
        </authorList>
    </citation>
    <scope>NUCLEOTIDE SEQUENCE [LARGE SCALE GENOMIC DNA]</scope>
    <source>
        <strain evidence="9 10">NCTC13645</strain>
    </source>
</reference>
<dbReference type="EC" id="6.1.1.14" evidence="2"/>
<accession>A0A380P8A9</accession>
<evidence type="ECO:0000256" key="6">
    <source>
        <dbReference type="ARBA" id="ARBA00022917"/>
    </source>
</evidence>
<evidence type="ECO:0000256" key="8">
    <source>
        <dbReference type="ARBA" id="ARBA00047937"/>
    </source>
</evidence>
<keyword evidence="6" id="KW-0648">Protein biosynthesis</keyword>
<dbReference type="InterPro" id="IPR006194">
    <property type="entry name" value="Gly-tRNA-synth_heterodimer"/>
</dbReference>
<dbReference type="PRINTS" id="PR01045">
    <property type="entry name" value="TRNASYNTHGB"/>
</dbReference>
<proteinExistence type="inferred from homology"/>
<evidence type="ECO:0000256" key="5">
    <source>
        <dbReference type="ARBA" id="ARBA00022840"/>
    </source>
</evidence>
<evidence type="ECO:0000256" key="1">
    <source>
        <dbReference type="ARBA" id="ARBA00008226"/>
    </source>
</evidence>
<dbReference type="PANTHER" id="PTHR30075:SF2">
    <property type="entry name" value="GLYCINE--TRNA LIGASE, CHLOROPLASTIC_MITOCHONDRIAL 2"/>
    <property type="match status" value="1"/>
</dbReference>
<keyword evidence="3 9" id="KW-0436">Ligase</keyword>
<evidence type="ECO:0000256" key="3">
    <source>
        <dbReference type="ARBA" id="ARBA00022598"/>
    </source>
</evidence>
<dbReference type="PANTHER" id="PTHR30075">
    <property type="entry name" value="GLYCYL-TRNA SYNTHETASE"/>
    <property type="match status" value="1"/>
</dbReference>
<dbReference type="Proteomes" id="UP000254621">
    <property type="component" value="Unassembled WGS sequence"/>
</dbReference>
<dbReference type="SUPFAM" id="SSF109604">
    <property type="entry name" value="HD-domain/PDEase-like"/>
    <property type="match status" value="1"/>
</dbReference>
<sequence>MDNVIAGNEKVLVARLEDALFFYQEDQKHDIDYYNEKLTRVSFHAKLGSVYDHTLRATVIARLIANDLNFDDGQQALLERAGAIYKFDLMTGMVGEFDELQGIMGEKYALIFGETPEVAQAIREHYMPISAGGALPESDLGKVLALADKLDTICHSLLVK</sequence>
<name>A0A380P8A9_WEIVI</name>
<keyword evidence="7" id="KW-0030">Aminoacyl-tRNA synthetase</keyword>
<comment type="similarity">
    <text evidence="1">Belongs to the class-II aminoacyl-tRNA synthetase family.</text>
</comment>